<reference evidence="1" key="1">
    <citation type="journal article" date="2022" name="Cell Host Microbe">
        <title>Colonization of the live biotherapeutic product VE303 and modulation of the microbiota and metabolites in healthy volunteers.</title>
        <authorList>
            <person name="Dsouza M."/>
            <person name="Menon R."/>
            <person name="Crossette E."/>
            <person name="Bhattarai S.K."/>
            <person name="Schneider J."/>
            <person name="Kim Y.G."/>
            <person name="Reddy S."/>
            <person name="Caballero S."/>
            <person name="Felix C."/>
            <person name="Cornacchione L."/>
            <person name="Hendrickson J."/>
            <person name="Watson A.R."/>
            <person name="Minot S.S."/>
            <person name="Greenfield N."/>
            <person name="Schopf L."/>
            <person name="Szabady R."/>
            <person name="Patarroyo J."/>
            <person name="Smith W."/>
            <person name="Harrison P."/>
            <person name="Kuijper E.J."/>
            <person name="Kelly C.P."/>
            <person name="Olle B."/>
            <person name="Bobilev D."/>
            <person name="Silber J.L."/>
            <person name="Bucci V."/>
            <person name="Roberts B."/>
            <person name="Faith J."/>
            <person name="Norman J.M."/>
        </authorList>
    </citation>
    <scope>NUCLEOTIDE SEQUENCE</scope>
    <source>
        <strain evidence="1">VE303-04</strain>
    </source>
</reference>
<reference evidence="2" key="2">
    <citation type="submission" date="2023-01" db="EMBL/GenBank/DDBJ databases">
        <title>Human gut microbiome strain richness.</title>
        <authorList>
            <person name="Chen-Liaw A."/>
        </authorList>
    </citation>
    <scope>NUCLEOTIDE SEQUENCE</scope>
    <source>
        <strain evidence="2">B1_m1001713B170214d0_201011</strain>
    </source>
</reference>
<evidence type="ECO:0000313" key="3">
    <source>
        <dbReference type="Proteomes" id="UP001203136"/>
    </source>
</evidence>
<accession>A0AAW6AZL6</accession>
<dbReference type="NCBIfam" id="TIGR01668">
    <property type="entry name" value="YqeG_hyp_ppase"/>
    <property type="match status" value="1"/>
</dbReference>
<dbReference type="GeneID" id="57971337"/>
<dbReference type="GO" id="GO:0005737">
    <property type="term" value="C:cytoplasm"/>
    <property type="evidence" value="ECO:0007669"/>
    <property type="project" value="TreeGrafter"/>
</dbReference>
<dbReference type="Proteomes" id="UP001300871">
    <property type="component" value="Unassembled WGS sequence"/>
</dbReference>
<evidence type="ECO:0000313" key="2">
    <source>
        <dbReference type="EMBL" id="MDB2002559.1"/>
    </source>
</evidence>
<dbReference type="EMBL" id="JAQLGM010000079">
    <property type="protein sequence ID" value="MDB2002559.1"/>
    <property type="molecule type" value="Genomic_DNA"/>
</dbReference>
<sequence length="172" mass="20044">MFNAFYPREYVDSAYDIPYEEFYGRGIRGVIFDIDNTLVPHGAPADTRAVALFERLRGMGMETCLMSNNKEPRVTSFAAQVASRYLFKAGKPRIKGYKRAMELMKTDEATTLFVGDQLFTDVYGANRAGIYGILVKPIHPKEEIQIVIKRRLEWIVLYFYNREKRKIQKRKR</sequence>
<dbReference type="InterPro" id="IPR006549">
    <property type="entry name" value="HAD-SF_hydro_IIIA"/>
</dbReference>
<comment type="caution">
    <text evidence="1">The sequence shown here is derived from an EMBL/GenBank/DDBJ whole genome shotgun (WGS) entry which is preliminary data.</text>
</comment>
<proteinExistence type="predicted"/>
<gene>
    <name evidence="1" type="ORF">K5I21_06440</name>
    <name evidence="2" type="ORF">PM006_20365</name>
</gene>
<dbReference type="PANTHER" id="PTHR19288:SF25">
    <property type="entry name" value="PHOSPHATIDYLGLYCEROPHOSPHATASE GEP4, MITOCHONDRIAL"/>
    <property type="match status" value="1"/>
</dbReference>
<protein>
    <submittedName>
        <fullName evidence="1">YqeG family HAD IIIA-type phosphatase</fullName>
    </submittedName>
</protein>
<dbReference type="Gene3D" id="3.40.50.1000">
    <property type="entry name" value="HAD superfamily/HAD-like"/>
    <property type="match status" value="1"/>
</dbReference>
<dbReference type="PANTHER" id="PTHR19288">
    <property type="entry name" value="4-NITROPHENYLPHOSPHATASE-RELATED"/>
    <property type="match status" value="1"/>
</dbReference>
<dbReference type="InterPro" id="IPR010021">
    <property type="entry name" value="PGPP1/Gep4"/>
</dbReference>
<dbReference type="Proteomes" id="UP001203136">
    <property type="component" value="Unassembled WGS sequence"/>
</dbReference>
<organism evidence="1 3">
    <name type="scientific">Clostridium symbiosum</name>
    <name type="common">Bacteroides symbiosus</name>
    <dbReference type="NCBI Taxonomy" id="1512"/>
    <lineage>
        <taxon>Bacteria</taxon>
        <taxon>Bacillati</taxon>
        <taxon>Bacillota</taxon>
        <taxon>Clostridia</taxon>
        <taxon>Lachnospirales</taxon>
        <taxon>Lachnospiraceae</taxon>
        <taxon>Otoolea</taxon>
    </lineage>
</organism>
<dbReference type="SUPFAM" id="SSF56784">
    <property type="entry name" value="HAD-like"/>
    <property type="match status" value="1"/>
</dbReference>
<dbReference type="Pfam" id="PF13242">
    <property type="entry name" value="Hydrolase_like"/>
    <property type="match status" value="1"/>
</dbReference>
<dbReference type="AlphaFoldDB" id="A0AAW6AZL6"/>
<dbReference type="NCBIfam" id="TIGR01662">
    <property type="entry name" value="HAD-SF-IIIA"/>
    <property type="match status" value="1"/>
</dbReference>
<dbReference type="EMBL" id="JAINVB010000001">
    <property type="protein sequence ID" value="MCK0085516.1"/>
    <property type="molecule type" value="Genomic_DNA"/>
</dbReference>
<name>A0AAW6AZL6_CLOSY</name>
<dbReference type="InterPro" id="IPR036412">
    <property type="entry name" value="HAD-like_sf"/>
</dbReference>
<dbReference type="RefSeq" id="WP_003507329.1">
    <property type="nucleotide sequence ID" value="NZ_BAABZD010000001.1"/>
</dbReference>
<dbReference type="GO" id="GO:0008962">
    <property type="term" value="F:phosphatidylglycerophosphatase activity"/>
    <property type="evidence" value="ECO:0007669"/>
    <property type="project" value="InterPro"/>
</dbReference>
<dbReference type="InterPro" id="IPR023214">
    <property type="entry name" value="HAD_sf"/>
</dbReference>
<evidence type="ECO:0000313" key="1">
    <source>
        <dbReference type="EMBL" id="MCK0085516.1"/>
    </source>
</evidence>